<reference evidence="3" key="1">
    <citation type="submission" date="2022-01" db="EMBL/GenBank/DDBJ databases">
        <authorList>
            <person name="King R."/>
        </authorList>
    </citation>
    <scope>NUCLEOTIDE SEQUENCE</scope>
</reference>
<proteinExistence type="inferred from homology"/>
<evidence type="ECO:0000313" key="4">
    <source>
        <dbReference type="Proteomes" id="UP001153620"/>
    </source>
</evidence>
<dbReference type="PANTHER" id="PTHR10963:SF55">
    <property type="entry name" value="GLYCOSIDE HYDROLASE FAMILY 16 PROTEIN"/>
    <property type="match status" value="1"/>
</dbReference>
<dbReference type="GO" id="GO:0005975">
    <property type="term" value="P:carbohydrate metabolic process"/>
    <property type="evidence" value="ECO:0007669"/>
    <property type="project" value="InterPro"/>
</dbReference>
<dbReference type="AlphaFoldDB" id="A0A9N9RLY0"/>
<dbReference type="GO" id="GO:0004553">
    <property type="term" value="F:hydrolase activity, hydrolyzing O-glycosyl compounds"/>
    <property type="evidence" value="ECO:0007669"/>
    <property type="project" value="InterPro"/>
</dbReference>
<dbReference type="Pfam" id="PF00722">
    <property type="entry name" value="Glyco_hydro_16"/>
    <property type="match status" value="1"/>
</dbReference>
<gene>
    <name evidence="3" type="ORF">CHIRRI_LOCUS2621</name>
</gene>
<sequence>MSSALELEKIFFIVFSFIVNSNCGRVCLRSLTTVTGTLAPSQFCSGDVIFEDNFNDLNQNIWYLENSMGIGGGSKEFQWYVNDPMNAYTEEGILHIEPTFTADLYGEEFLYSGHVYIPPNKCTQNIFNGCNKTGDQDNIINPIRSVRMNTMKSFAFKYGTVEIRAKIPTGDWLFPALWLNPRFTKYGPWPMSGEIDLMESRGNQQLYSGSVNVGTEQISSTLHFGPAAGIDAWKTAHCSKNLEINGYNFDFHIYRLTWTPAGFEFHVDNTLIGVIDVEDGFFKRGQFDSSNYSDPWVNGTKMSPFDEEFYVIINLAVGGTSFFSDFFQNLPLPKPWLNTSKRPAAEFWESRDQWLETWKLNDTDDSHFQIDYVRIRAL</sequence>
<dbReference type="PROSITE" id="PS51762">
    <property type="entry name" value="GH16_2"/>
    <property type="match status" value="1"/>
</dbReference>
<feature type="domain" description="GH16" evidence="2">
    <location>
        <begin position="75"/>
        <end position="378"/>
    </location>
</feature>
<evidence type="ECO:0000313" key="3">
    <source>
        <dbReference type="EMBL" id="CAG9799658.1"/>
    </source>
</evidence>
<dbReference type="PANTHER" id="PTHR10963">
    <property type="entry name" value="GLYCOSYL HYDROLASE-RELATED"/>
    <property type="match status" value="1"/>
</dbReference>
<dbReference type="InterPro" id="IPR000757">
    <property type="entry name" value="Beta-glucanase-like"/>
</dbReference>
<dbReference type="SUPFAM" id="SSF49899">
    <property type="entry name" value="Concanavalin A-like lectins/glucanases"/>
    <property type="match status" value="1"/>
</dbReference>
<organism evidence="3 4">
    <name type="scientific">Chironomus riparius</name>
    <dbReference type="NCBI Taxonomy" id="315576"/>
    <lineage>
        <taxon>Eukaryota</taxon>
        <taxon>Metazoa</taxon>
        <taxon>Ecdysozoa</taxon>
        <taxon>Arthropoda</taxon>
        <taxon>Hexapoda</taxon>
        <taxon>Insecta</taxon>
        <taxon>Pterygota</taxon>
        <taxon>Neoptera</taxon>
        <taxon>Endopterygota</taxon>
        <taxon>Diptera</taxon>
        <taxon>Nematocera</taxon>
        <taxon>Chironomoidea</taxon>
        <taxon>Chironomidae</taxon>
        <taxon>Chironominae</taxon>
        <taxon>Chironomus</taxon>
    </lineage>
</organism>
<dbReference type="Proteomes" id="UP001153620">
    <property type="component" value="Chromosome 1"/>
</dbReference>
<dbReference type="EMBL" id="OU895877">
    <property type="protein sequence ID" value="CAG9799658.1"/>
    <property type="molecule type" value="Genomic_DNA"/>
</dbReference>
<keyword evidence="4" id="KW-1185">Reference proteome</keyword>
<dbReference type="Gene3D" id="2.60.120.200">
    <property type="match status" value="1"/>
</dbReference>
<evidence type="ECO:0000259" key="2">
    <source>
        <dbReference type="PROSITE" id="PS51762"/>
    </source>
</evidence>
<evidence type="ECO:0000256" key="1">
    <source>
        <dbReference type="ARBA" id="ARBA00006865"/>
    </source>
</evidence>
<accession>A0A9N9RLY0</accession>
<comment type="similarity">
    <text evidence="1">Belongs to the glycosyl hydrolase 16 family.</text>
</comment>
<dbReference type="InterPro" id="IPR050546">
    <property type="entry name" value="Glycosyl_Hydrlase_16"/>
</dbReference>
<protein>
    <recommendedName>
        <fullName evidence="2">GH16 domain-containing protein</fullName>
    </recommendedName>
</protein>
<dbReference type="InterPro" id="IPR013320">
    <property type="entry name" value="ConA-like_dom_sf"/>
</dbReference>
<name>A0A9N9RLY0_9DIPT</name>
<dbReference type="OrthoDB" id="4781at2759"/>
<reference evidence="3" key="2">
    <citation type="submission" date="2022-10" db="EMBL/GenBank/DDBJ databases">
        <authorList>
            <consortium name="ENA_rothamsted_submissions"/>
            <consortium name="culmorum"/>
            <person name="King R."/>
        </authorList>
    </citation>
    <scope>NUCLEOTIDE SEQUENCE</scope>
</reference>